<evidence type="ECO:0000256" key="2">
    <source>
        <dbReference type="ARBA" id="ARBA00022448"/>
    </source>
</evidence>
<dbReference type="InterPro" id="IPR036640">
    <property type="entry name" value="ABC1_TM_sf"/>
</dbReference>
<dbReference type="EMBL" id="AP014879">
    <property type="protein sequence ID" value="BAV33511.1"/>
    <property type="molecule type" value="Genomic_DNA"/>
</dbReference>
<dbReference type="SUPFAM" id="SSF52540">
    <property type="entry name" value="P-loop containing nucleoside triphosphate hydrolases"/>
    <property type="match status" value="1"/>
</dbReference>
<sequence>MIRQSTARKIWELLLPAERQRAVILASLMMIAMVLEMVGVGMVIPALALLTQSDIAGKYPALRPTIELLGNPDQQTLVIGGMLVLVGVYFVKNLFIGFLTWQQSRFAFGLQARLSQRLFTDYLRQPYTFHLQRNSAQLIRNATGEVNVFTVNAVAPMMLLLSEVLVLLGLGGMLLAVEPIGTLIMTCVMGVATWGFLRITRGHIMRWGAARQYHEGLRIQHLQQGLGGAKDVKLLGRETEFLEQYRVHNAQSARVGQLQQTLLQLPRLWLELLAVSGLAILVLTMLAQGRALEAVLPMLGLFVAAAFRLLPSVNRVLGAMQMLKYGLPVIDTLHAELNLLPSTVHEAGSTKASFQNTLELRDVVYAYPGSSEPVITNLSFTIHRGESIGFIGSSGAGKSTLVDILLGLLAPDSGAVLVDGEDIQQRLRSWQNHIGYVPQTIFLTDDTLRRNVAFGLADEHIDEAAVQRAIGAAQLEDFVKSLPEGLDTLVGERGVRLSGGQRQRVGIARALYHDPSVLVLDEATSSLDTATERGVMEAVRALQGEKTVLIVAHRLSTVEHCDRLYRLERGRVAQQGAPDAIFPNRAINKT</sequence>
<dbReference type="RefSeq" id="WP_197702727.1">
    <property type="nucleotide sequence ID" value="NZ_AP014879.1"/>
</dbReference>
<dbReference type="PROSITE" id="PS50929">
    <property type="entry name" value="ABC_TM1F"/>
    <property type="match status" value="1"/>
</dbReference>
<organism evidence="12 13">
    <name type="scientific">Sulfuricaulis limicola</name>
    <dbReference type="NCBI Taxonomy" id="1620215"/>
    <lineage>
        <taxon>Bacteria</taxon>
        <taxon>Pseudomonadati</taxon>
        <taxon>Pseudomonadota</taxon>
        <taxon>Gammaproteobacteria</taxon>
        <taxon>Acidiferrobacterales</taxon>
        <taxon>Acidiferrobacteraceae</taxon>
        <taxon>Sulfuricaulis</taxon>
    </lineage>
</organism>
<dbReference type="InterPro" id="IPR039421">
    <property type="entry name" value="Type_1_exporter"/>
</dbReference>
<keyword evidence="6" id="KW-0067">ATP-binding</keyword>
<evidence type="ECO:0000256" key="8">
    <source>
        <dbReference type="ARBA" id="ARBA00023136"/>
    </source>
</evidence>
<dbReference type="SUPFAM" id="SSF90123">
    <property type="entry name" value="ABC transporter transmembrane region"/>
    <property type="match status" value="1"/>
</dbReference>
<keyword evidence="4 9" id="KW-0812">Transmembrane</keyword>
<dbReference type="InterPro" id="IPR027417">
    <property type="entry name" value="P-loop_NTPase"/>
</dbReference>
<feature type="transmembrane region" description="Helical" evidence="9">
    <location>
        <begin position="268"/>
        <end position="288"/>
    </location>
</feature>
<keyword evidence="2" id="KW-0813">Transport</keyword>
<proteinExistence type="predicted"/>
<evidence type="ECO:0000259" key="10">
    <source>
        <dbReference type="PROSITE" id="PS50893"/>
    </source>
</evidence>
<feature type="domain" description="ABC transmembrane type-1" evidence="11">
    <location>
        <begin position="62"/>
        <end position="323"/>
    </location>
</feature>
<keyword evidence="5" id="KW-0547">Nucleotide-binding</keyword>
<dbReference type="Gene3D" id="3.40.50.300">
    <property type="entry name" value="P-loop containing nucleotide triphosphate hydrolases"/>
    <property type="match status" value="1"/>
</dbReference>
<feature type="transmembrane region" description="Helical" evidence="9">
    <location>
        <begin position="149"/>
        <end position="174"/>
    </location>
</feature>
<dbReference type="GO" id="GO:0016887">
    <property type="term" value="F:ATP hydrolysis activity"/>
    <property type="evidence" value="ECO:0007669"/>
    <property type="project" value="InterPro"/>
</dbReference>
<dbReference type="PROSITE" id="PS50893">
    <property type="entry name" value="ABC_TRANSPORTER_2"/>
    <property type="match status" value="1"/>
</dbReference>
<name>A0A1B4XFD1_9GAMM</name>
<evidence type="ECO:0000313" key="13">
    <source>
        <dbReference type="Proteomes" id="UP000243180"/>
    </source>
</evidence>
<dbReference type="GO" id="GO:0034040">
    <property type="term" value="F:ATPase-coupled lipid transmembrane transporter activity"/>
    <property type="evidence" value="ECO:0007669"/>
    <property type="project" value="TreeGrafter"/>
</dbReference>
<keyword evidence="3" id="KW-1003">Cell membrane</keyword>
<accession>A0A1B4XFD1</accession>
<dbReference type="InterPro" id="IPR003593">
    <property type="entry name" value="AAA+_ATPase"/>
</dbReference>
<protein>
    <submittedName>
        <fullName evidence="12">ATPase</fullName>
    </submittedName>
</protein>
<dbReference type="Gene3D" id="1.20.1560.10">
    <property type="entry name" value="ABC transporter type 1, transmembrane domain"/>
    <property type="match status" value="1"/>
</dbReference>
<keyword evidence="7 9" id="KW-1133">Transmembrane helix</keyword>
<evidence type="ECO:0000256" key="3">
    <source>
        <dbReference type="ARBA" id="ARBA00022475"/>
    </source>
</evidence>
<dbReference type="Pfam" id="PF00664">
    <property type="entry name" value="ABC_membrane"/>
    <property type="match status" value="1"/>
</dbReference>
<feature type="transmembrane region" description="Helical" evidence="9">
    <location>
        <begin position="21"/>
        <end position="50"/>
    </location>
</feature>
<dbReference type="InterPro" id="IPR011527">
    <property type="entry name" value="ABC1_TM_dom"/>
</dbReference>
<feature type="transmembrane region" description="Helical" evidence="9">
    <location>
        <begin position="77"/>
        <end position="101"/>
    </location>
</feature>
<evidence type="ECO:0000256" key="5">
    <source>
        <dbReference type="ARBA" id="ARBA00022741"/>
    </source>
</evidence>
<evidence type="ECO:0000256" key="1">
    <source>
        <dbReference type="ARBA" id="ARBA00004651"/>
    </source>
</evidence>
<dbReference type="PANTHER" id="PTHR24221">
    <property type="entry name" value="ATP-BINDING CASSETTE SUB-FAMILY B"/>
    <property type="match status" value="1"/>
</dbReference>
<dbReference type="InterPro" id="IPR003439">
    <property type="entry name" value="ABC_transporter-like_ATP-bd"/>
</dbReference>
<comment type="subcellular location">
    <subcellularLocation>
        <location evidence="1">Cell membrane</location>
        <topology evidence="1">Multi-pass membrane protein</topology>
    </subcellularLocation>
</comment>
<dbReference type="Pfam" id="PF00005">
    <property type="entry name" value="ABC_tran"/>
    <property type="match status" value="1"/>
</dbReference>
<keyword evidence="13" id="KW-1185">Reference proteome</keyword>
<dbReference type="Proteomes" id="UP000243180">
    <property type="component" value="Chromosome"/>
</dbReference>
<dbReference type="PANTHER" id="PTHR24221:SF654">
    <property type="entry name" value="ATP-BINDING CASSETTE SUB-FAMILY B MEMBER 6"/>
    <property type="match status" value="1"/>
</dbReference>
<evidence type="ECO:0000259" key="11">
    <source>
        <dbReference type="PROSITE" id="PS50929"/>
    </source>
</evidence>
<dbReference type="GO" id="GO:0005886">
    <property type="term" value="C:plasma membrane"/>
    <property type="evidence" value="ECO:0007669"/>
    <property type="project" value="UniProtKB-SubCell"/>
</dbReference>
<dbReference type="InParanoid" id="A0A1B4XFD1"/>
<keyword evidence="8 9" id="KW-0472">Membrane</keyword>
<dbReference type="FunFam" id="3.40.50.300:FF:000299">
    <property type="entry name" value="ABC transporter ATP-binding protein/permease"/>
    <property type="match status" value="1"/>
</dbReference>
<dbReference type="PROSITE" id="PS00211">
    <property type="entry name" value="ABC_TRANSPORTER_1"/>
    <property type="match status" value="1"/>
</dbReference>
<dbReference type="GO" id="GO:0005524">
    <property type="term" value="F:ATP binding"/>
    <property type="evidence" value="ECO:0007669"/>
    <property type="project" value="UniProtKB-KW"/>
</dbReference>
<evidence type="ECO:0000256" key="9">
    <source>
        <dbReference type="SAM" id="Phobius"/>
    </source>
</evidence>
<evidence type="ECO:0000256" key="6">
    <source>
        <dbReference type="ARBA" id="ARBA00022840"/>
    </source>
</evidence>
<feature type="domain" description="ABC transporter" evidence="10">
    <location>
        <begin position="358"/>
        <end position="590"/>
    </location>
</feature>
<dbReference type="InterPro" id="IPR017871">
    <property type="entry name" value="ABC_transporter-like_CS"/>
</dbReference>
<dbReference type="GO" id="GO:0140359">
    <property type="term" value="F:ABC-type transporter activity"/>
    <property type="evidence" value="ECO:0007669"/>
    <property type="project" value="InterPro"/>
</dbReference>
<dbReference type="SMART" id="SM00382">
    <property type="entry name" value="AAA"/>
    <property type="match status" value="1"/>
</dbReference>
<gene>
    <name evidence="12" type="ORF">SCL_1198</name>
</gene>
<dbReference type="AlphaFoldDB" id="A0A1B4XFD1"/>
<evidence type="ECO:0000256" key="7">
    <source>
        <dbReference type="ARBA" id="ARBA00022989"/>
    </source>
</evidence>
<evidence type="ECO:0000256" key="4">
    <source>
        <dbReference type="ARBA" id="ARBA00022692"/>
    </source>
</evidence>
<dbReference type="KEGG" id="slim:SCL_1198"/>
<feature type="transmembrane region" description="Helical" evidence="9">
    <location>
        <begin position="180"/>
        <end position="197"/>
    </location>
</feature>
<evidence type="ECO:0000313" key="12">
    <source>
        <dbReference type="EMBL" id="BAV33511.1"/>
    </source>
</evidence>
<reference evidence="12 13" key="1">
    <citation type="submission" date="2015-05" db="EMBL/GenBank/DDBJ databases">
        <title>Complete genome sequence of a sulfur-oxidizing gammaproteobacterium strain HA5.</title>
        <authorList>
            <person name="Miura A."/>
            <person name="Kojima H."/>
            <person name="Fukui M."/>
        </authorList>
    </citation>
    <scope>NUCLEOTIDE SEQUENCE [LARGE SCALE GENOMIC DNA]</scope>
    <source>
        <strain evidence="12 13">HA5</strain>
    </source>
</reference>